<dbReference type="RefSeq" id="XP_040681980.1">
    <property type="nucleotide sequence ID" value="XM_040820492.1"/>
</dbReference>
<feature type="transmembrane region" description="Helical" evidence="11">
    <location>
        <begin position="323"/>
        <end position="340"/>
    </location>
</feature>
<keyword evidence="6 11" id="KW-1133">Transmembrane helix</keyword>
<dbReference type="OrthoDB" id="10251371at2759"/>
<evidence type="ECO:0000256" key="8">
    <source>
        <dbReference type="ARBA" id="ARBA00023054"/>
    </source>
</evidence>
<dbReference type="InterPro" id="IPR045242">
    <property type="entry name" value="Syntaxin"/>
</dbReference>
<dbReference type="GO" id="GO:0005484">
    <property type="term" value="F:SNAP receptor activity"/>
    <property type="evidence" value="ECO:0007669"/>
    <property type="project" value="InterPro"/>
</dbReference>
<dbReference type="Gene3D" id="1.20.58.70">
    <property type="match status" value="1"/>
</dbReference>
<keyword evidence="14" id="KW-1185">Reference proteome</keyword>
<dbReference type="GO" id="GO:0048278">
    <property type="term" value="P:vesicle docking"/>
    <property type="evidence" value="ECO:0007669"/>
    <property type="project" value="TreeGrafter"/>
</dbReference>
<evidence type="ECO:0000256" key="4">
    <source>
        <dbReference type="ARBA" id="ARBA00022692"/>
    </source>
</evidence>
<keyword evidence="4 11" id="KW-0812">Transmembrane</keyword>
<evidence type="ECO:0000256" key="10">
    <source>
        <dbReference type="SAM" id="MobiDB-lite"/>
    </source>
</evidence>
<keyword evidence="5" id="KW-0653">Protein transport</keyword>
<gene>
    <name evidence="13" type="ORF">MAM_01693</name>
</gene>
<sequence length="346" mass="38994">MWRDRTNLYISYRQSYAHHPIHRNKYAGSNTSGTNAFSAAYSSSSYGAEDRRGLLSSGGFDDDGDAVIEMDLLPPRWADVSDEITELLADVATKGHNLEKLHQKHVLPGFNDDEAKKAEEAQIERLTQQITRAFHDCHRRIQRVEQMVRESKESGTLTKAEEVMAKNIQISLATRVQEASANFRKKQSAYLKKLRDMGGLGAFAPGDSSYMPQSGSDMDPSLQESDADRSFSQYTLQAASQQKLLHSNDAAIAQREREIEDIAQGIIELSDLFRDLQTMVIDQGTMLDRIDYNVERMSENVKGADRELKVASGYQRRTTKRKIILLLILIIAGLFILLLIKPKSHD</sequence>
<dbReference type="AlphaFoldDB" id="A0A0B2X623"/>
<comment type="caution">
    <text evidence="13">The sequence shown here is derived from an EMBL/GenBank/DDBJ whole genome shotgun (WGS) entry which is preliminary data.</text>
</comment>
<name>A0A0B2X623_METAS</name>
<feature type="domain" description="T-SNARE coiled-coil homology" evidence="12">
    <location>
        <begin position="249"/>
        <end position="311"/>
    </location>
</feature>
<dbReference type="GeneID" id="63736148"/>
<dbReference type="InterPro" id="IPR006012">
    <property type="entry name" value="Syntaxin/epimorphin_CS"/>
</dbReference>
<dbReference type="CDD" id="cd15845">
    <property type="entry name" value="SNARE_syntaxin16"/>
    <property type="match status" value="1"/>
</dbReference>
<dbReference type="PROSITE" id="PS00914">
    <property type="entry name" value="SYNTAXIN"/>
    <property type="match status" value="1"/>
</dbReference>
<dbReference type="PANTHER" id="PTHR19957:SF83">
    <property type="entry name" value="SYNTAXIN-16"/>
    <property type="match status" value="1"/>
</dbReference>
<keyword evidence="7" id="KW-0333">Golgi apparatus</keyword>
<dbReference type="STRING" id="1081103.A0A0B2X623"/>
<dbReference type="FunFam" id="1.20.58.70:FF:000021">
    <property type="entry name" value="SNARE complex subunit (Tlg2)"/>
    <property type="match status" value="1"/>
</dbReference>
<evidence type="ECO:0000256" key="3">
    <source>
        <dbReference type="ARBA" id="ARBA00022448"/>
    </source>
</evidence>
<evidence type="ECO:0000256" key="6">
    <source>
        <dbReference type="ARBA" id="ARBA00022989"/>
    </source>
</evidence>
<dbReference type="SMART" id="SM00397">
    <property type="entry name" value="t_SNARE"/>
    <property type="match status" value="1"/>
</dbReference>
<protein>
    <submittedName>
        <fullName evidence="13">t-SNARE</fullName>
    </submittedName>
</protein>
<dbReference type="Proteomes" id="UP000030816">
    <property type="component" value="Unassembled WGS sequence"/>
</dbReference>
<evidence type="ECO:0000256" key="2">
    <source>
        <dbReference type="ARBA" id="ARBA00009063"/>
    </source>
</evidence>
<dbReference type="Pfam" id="PF05739">
    <property type="entry name" value="SNARE"/>
    <property type="match status" value="1"/>
</dbReference>
<keyword evidence="8" id="KW-0175">Coiled coil</keyword>
<dbReference type="InterPro" id="IPR000727">
    <property type="entry name" value="T_SNARE_dom"/>
</dbReference>
<evidence type="ECO:0000256" key="7">
    <source>
        <dbReference type="ARBA" id="ARBA00023034"/>
    </source>
</evidence>
<evidence type="ECO:0000256" key="5">
    <source>
        <dbReference type="ARBA" id="ARBA00022927"/>
    </source>
</evidence>
<evidence type="ECO:0000256" key="11">
    <source>
        <dbReference type="SAM" id="Phobius"/>
    </source>
</evidence>
<reference evidence="13 14" key="1">
    <citation type="journal article" date="2014" name="Proc. Natl. Acad. Sci. U.S.A.">
        <title>Trajectory and genomic determinants of fungal-pathogen speciation and host adaptation.</title>
        <authorList>
            <person name="Hu X."/>
            <person name="Xiao G."/>
            <person name="Zheng P."/>
            <person name="Shang Y."/>
            <person name="Su Y."/>
            <person name="Zhang X."/>
            <person name="Liu X."/>
            <person name="Zhan S."/>
            <person name="St Leger R.J."/>
            <person name="Wang C."/>
        </authorList>
    </citation>
    <scope>NUCLEOTIDE SEQUENCE [LARGE SCALE GENOMIC DNA]</scope>
    <source>
        <strain evidence="13 14">ARSEF 1941</strain>
    </source>
</reference>
<dbReference type="SUPFAM" id="SSF47661">
    <property type="entry name" value="t-snare proteins"/>
    <property type="match status" value="1"/>
</dbReference>
<keyword evidence="9 11" id="KW-0472">Membrane</keyword>
<evidence type="ECO:0000313" key="14">
    <source>
        <dbReference type="Proteomes" id="UP000030816"/>
    </source>
</evidence>
<dbReference type="GO" id="GO:0000139">
    <property type="term" value="C:Golgi membrane"/>
    <property type="evidence" value="ECO:0007669"/>
    <property type="project" value="UniProtKB-SubCell"/>
</dbReference>
<dbReference type="PROSITE" id="PS50192">
    <property type="entry name" value="T_SNARE"/>
    <property type="match status" value="1"/>
</dbReference>
<evidence type="ECO:0000259" key="12">
    <source>
        <dbReference type="PROSITE" id="PS50192"/>
    </source>
</evidence>
<evidence type="ECO:0000256" key="9">
    <source>
        <dbReference type="ARBA" id="ARBA00023136"/>
    </source>
</evidence>
<dbReference type="InterPro" id="IPR010989">
    <property type="entry name" value="SNARE"/>
</dbReference>
<dbReference type="GO" id="GO:0031201">
    <property type="term" value="C:SNARE complex"/>
    <property type="evidence" value="ECO:0007669"/>
    <property type="project" value="TreeGrafter"/>
</dbReference>
<keyword evidence="3" id="KW-0813">Transport</keyword>
<dbReference type="HOGENOM" id="CLU_038177_0_0_1"/>
<organism evidence="13 14">
    <name type="scientific">Metarhizium album (strain ARSEF 1941)</name>
    <dbReference type="NCBI Taxonomy" id="1081103"/>
    <lineage>
        <taxon>Eukaryota</taxon>
        <taxon>Fungi</taxon>
        <taxon>Dikarya</taxon>
        <taxon>Ascomycota</taxon>
        <taxon>Pezizomycotina</taxon>
        <taxon>Sordariomycetes</taxon>
        <taxon>Hypocreomycetidae</taxon>
        <taxon>Hypocreales</taxon>
        <taxon>Clavicipitaceae</taxon>
        <taxon>Metarhizium</taxon>
    </lineage>
</organism>
<dbReference type="GO" id="GO:0006886">
    <property type="term" value="P:intracellular protein transport"/>
    <property type="evidence" value="ECO:0007669"/>
    <property type="project" value="InterPro"/>
</dbReference>
<proteinExistence type="inferred from homology"/>
<evidence type="ECO:0000313" key="13">
    <source>
        <dbReference type="EMBL" id="KHO00915.1"/>
    </source>
</evidence>
<accession>A0A0B2X623</accession>
<comment type="similarity">
    <text evidence="2">Belongs to the syntaxin family.</text>
</comment>
<dbReference type="EMBL" id="AZHE01000002">
    <property type="protein sequence ID" value="KHO00915.1"/>
    <property type="molecule type" value="Genomic_DNA"/>
</dbReference>
<dbReference type="PANTHER" id="PTHR19957">
    <property type="entry name" value="SYNTAXIN"/>
    <property type="match status" value="1"/>
</dbReference>
<evidence type="ECO:0000256" key="1">
    <source>
        <dbReference type="ARBA" id="ARBA00004409"/>
    </source>
</evidence>
<dbReference type="GO" id="GO:0000149">
    <property type="term" value="F:SNARE binding"/>
    <property type="evidence" value="ECO:0007669"/>
    <property type="project" value="TreeGrafter"/>
</dbReference>
<comment type="subcellular location">
    <subcellularLocation>
        <location evidence="1">Golgi apparatus membrane</location>
        <topology evidence="1">Single-pass type IV membrane protein</topology>
    </subcellularLocation>
</comment>
<feature type="region of interest" description="Disordered" evidence="10">
    <location>
        <begin position="204"/>
        <end position="225"/>
    </location>
</feature>
<dbReference type="GO" id="GO:0006906">
    <property type="term" value="P:vesicle fusion"/>
    <property type="evidence" value="ECO:0007669"/>
    <property type="project" value="TreeGrafter"/>
</dbReference>